<dbReference type="EMBL" id="JANUTS010000001">
    <property type="protein sequence ID" value="MCS2790478.1"/>
    <property type="molecule type" value="Genomic_DNA"/>
</dbReference>
<evidence type="ECO:0000313" key="2">
    <source>
        <dbReference type="EMBL" id="MCS2790478.1"/>
    </source>
</evidence>
<reference evidence="2" key="2">
    <citation type="submission" date="2022-08" db="EMBL/GenBank/DDBJ databases">
        <title>Genome Sequencing of Bacteroides fragilis Group Isolates with Nanopore Technology.</title>
        <authorList>
            <person name="Tisza M.J."/>
            <person name="Smith D."/>
            <person name="Dekker J.P."/>
        </authorList>
    </citation>
    <scope>NUCLEOTIDE SEQUENCE</scope>
    <source>
        <strain evidence="2">BFG-351</strain>
        <strain evidence="3">BFG-527</strain>
    </source>
</reference>
<dbReference type="GeneID" id="69587209"/>
<dbReference type="Proteomes" id="UP001204548">
    <property type="component" value="Unassembled WGS sequence"/>
</dbReference>
<evidence type="ECO:0000313" key="4">
    <source>
        <dbReference type="Proteomes" id="UP000095606"/>
    </source>
</evidence>
<sequence>MRRTLLSLSLLLIGSIGYSQVDIPDVDISKRKEYVMKNYNVDSKKADRYEDILHSLQQEKEQLRNTKISSIQFKADQRKLYKKYGTFINQAFYDGKDRRWSFCTQELEHYHVFSESKFIPYEQMRALFDTEKVWLNKRERMSKESTDESKKYENNEALLTELNKNIKQILGEENGSWYIAYKRTVNRALGNMDKYGASYNEAFAIAQIEETYKQKRVDILNSSKKHADKEVEMMKNDKEMSKQIAVAVPLVFEKWKKVNNAMLDYTLISKYGLSQEKLADFKKAYSKYAIEEYKILNQKKLSDADKYIELSKLSEEFCKTVTSLFSAANYTKWSGWWKYNFERKMKRKGLK</sequence>
<evidence type="ECO:0000313" key="1">
    <source>
        <dbReference type="EMBL" id="CUP90516.1"/>
    </source>
</evidence>
<proteinExistence type="predicted"/>
<name>A0A174S1Z5_9BACE</name>
<accession>A0A3E5G7S5</accession>
<keyword evidence="5" id="KW-1185">Reference proteome</keyword>
<dbReference type="Proteomes" id="UP001060104">
    <property type="component" value="Chromosome"/>
</dbReference>
<accession>A0A174S1Z5</accession>
<organism evidence="1 4">
    <name type="scientific">Bacteroides faecis</name>
    <dbReference type="NCBI Taxonomy" id="674529"/>
    <lineage>
        <taxon>Bacteria</taxon>
        <taxon>Pseudomonadati</taxon>
        <taxon>Bacteroidota</taxon>
        <taxon>Bacteroidia</taxon>
        <taxon>Bacteroidales</taxon>
        <taxon>Bacteroidaceae</taxon>
        <taxon>Bacteroides</taxon>
    </lineage>
</organism>
<dbReference type="AlphaFoldDB" id="A0A174S1Z5"/>
<evidence type="ECO:0000313" key="3">
    <source>
        <dbReference type="EMBL" id="UVQ74912.1"/>
    </source>
</evidence>
<dbReference type="Proteomes" id="UP000095606">
    <property type="component" value="Unassembled WGS sequence"/>
</dbReference>
<dbReference type="EMBL" id="CZAE01000020">
    <property type="protein sequence ID" value="CUP90516.1"/>
    <property type="molecule type" value="Genomic_DNA"/>
</dbReference>
<dbReference type="RefSeq" id="WP_010539419.1">
    <property type="nucleotide sequence ID" value="NZ_CABMFH010000017.1"/>
</dbReference>
<gene>
    <name evidence="1" type="ORF">ERS852461_03676</name>
    <name evidence="2" type="ORF">NXW97_00230</name>
    <name evidence="3" type="ORF">NXY30_00235</name>
</gene>
<evidence type="ECO:0000313" key="5">
    <source>
        <dbReference type="Proteomes" id="UP001060104"/>
    </source>
</evidence>
<reference evidence="1 4" key="1">
    <citation type="submission" date="2015-09" db="EMBL/GenBank/DDBJ databases">
        <authorList>
            <consortium name="Pathogen Informatics"/>
        </authorList>
    </citation>
    <scope>NUCLEOTIDE SEQUENCE [LARGE SCALE GENOMIC DNA]</scope>
    <source>
        <strain evidence="1 4">2789STDY5834846</strain>
    </source>
</reference>
<dbReference type="EMBL" id="CP103141">
    <property type="protein sequence ID" value="UVQ74912.1"/>
    <property type="molecule type" value="Genomic_DNA"/>
</dbReference>
<protein>
    <submittedName>
        <fullName evidence="1">Uncharacterized protein</fullName>
    </submittedName>
</protein>